<comment type="caution">
    <text evidence="2">The sequence shown here is derived from an EMBL/GenBank/DDBJ whole genome shotgun (WGS) entry which is preliminary data.</text>
</comment>
<dbReference type="AlphaFoldDB" id="A0A117S110"/>
<evidence type="ECO:0000313" key="2">
    <source>
        <dbReference type="EMBL" id="KUO20767.1"/>
    </source>
</evidence>
<sequence>MLDLLAPGLPDELGERLTRQDYKRDFRERRAAIRDGESWKLERLQHFEETNDDSREALRQGDWPAVLRLFEADRDALVRRARDEVSRGAVFHRIRVVEEPLTPYVQWELHWLRLSAECGHSVRVLPASAVAAAEGDALLPELNLLDSRVLYHVLYTAAGQPDGAIRFTDPSTVRNWAEYLQELYAAAEDVQAYFGRAVADLPPPPAA</sequence>
<dbReference type="Proteomes" id="UP000053260">
    <property type="component" value="Unassembled WGS sequence"/>
</dbReference>
<accession>A0A117S110</accession>
<keyword evidence="3" id="KW-1185">Reference proteome</keyword>
<gene>
    <name evidence="2" type="ORF">AQJ91_12710</name>
</gene>
<name>A0A117S110_9ACTN</name>
<dbReference type="InterPro" id="IPR049244">
    <property type="entry name" value="DUF6879"/>
</dbReference>
<dbReference type="OrthoDB" id="3436275at2"/>
<evidence type="ECO:0000313" key="3">
    <source>
        <dbReference type="Proteomes" id="UP000053260"/>
    </source>
</evidence>
<dbReference type="Pfam" id="PF21806">
    <property type="entry name" value="DUF6879"/>
    <property type="match status" value="1"/>
</dbReference>
<protein>
    <recommendedName>
        <fullName evidence="1">DUF6879 domain-containing protein</fullName>
    </recommendedName>
</protein>
<feature type="domain" description="DUF6879" evidence="1">
    <location>
        <begin position="34"/>
        <end position="194"/>
    </location>
</feature>
<dbReference type="EMBL" id="LMXB01000031">
    <property type="protein sequence ID" value="KUO20767.1"/>
    <property type="molecule type" value="Genomic_DNA"/>
</dbReference>
<dbReference type="RefSeq" id="WP_067019876.1">
    <property type="nucleotide sequence ID" value="NZ_KQ949080.1"/>
</dbReference>
<organism evidence="2 3">
    <name type="scientific">Streptomyces dysideae</name>
    <dbReference type="NCBI Taxonomy" id="909626"/>
    <lineage>
        <taxon>Bacteria</taxon>
        <taxon>Bacillati</taxon>
        <taxon>Actinomycetota</taxon>
        <taxon>Actinomycetes</taxon>
        <taxon>Kitasatosporales</taxon>
        <taxon>Streptomycetaceae</taxon>
        <taxon>Streptomyces</taxon>
    </lineage>
</organism>
<reference evidence="2 3" key="1">
    <citation type="submission" date="2015-10" db="EMBL/GenBank/DDBJ databases">
        <title>Draft genome sequence of Streptomyces sp. RV15, isolated from a marine sponge.</title>
        <authorList>
            <person name="Ruckert C."/>
            <person name="Abdelmohsen U.R."/>
            <person name="Winkler A."/>
            <person name="Hentschel U."/>
            <person name="Kalinowski J."/>
            <person name="Kampfer P."/>
            <person name="Glaeser S."/>
        </authorList>
    </citation>
    <scope>NUCLEOTIDE SEQUENCE [LARGE SCALE GENOMIC DNA]</scope>
    <source>
        <strain evidence="2 3">RV15</strain>
    </source>
</reference>
<evidence type="ECO:0000259" key="1">
    <source>
        <dbReference type="Pfam" id="PF21806"/>
    </source>
</evidence>
<proteinExistence type="predicted"/>